<accession>A0A8S1EZ53</accession>
<organism evidence="2 3">
    <name type="scientific">Caenorhabditis bovis</name>
    <dbReference type="NCBI Taxonomy" id="2654633"/>
    <lineage>
        <taxon>Eukaryota</taxon>
        <taxon>Metazoa</taxon>
        <taxon>Ecdysozoa</taxon>
        <taxon>Nematoda</taxon>
        <taxon>Chromadorea</taxon>
        <taxon>Rhabditida</taxon>
        <taxon>Rhabditina</taxon>
        <taxon>Rhabditomorpha</taxon>
        <taxon>Rhabditoidea</taxon>
        <taxon>Rhabditidae</taxon>
        <taxon>Peloderinae</taxon>
        <taxon>Caenorhabditis</taxon>
    </lineage>
</organism>
<name>A0A8S1EZ53_9PELO</name>
<reference evidence="2 3" key="1">
    <citation type="submission" date="2020-04" db="EMBL/GenBank/DDBJ databases">
        <authorList>
            <person name="Laetsch R D."/>
            <person name="Stevens L."/>
            <person name="Kumar S."/>
            <person name="Blaxter L. M."/>
        </authorList>
    </citation>
    <scope>NUCLEOTIDE SEQUENCE [LARGE SCALE GENOMIC DNA]</scope>
</reference>
<evidence type="ECO:0000256" key="1">
    <source>
        <dbReference type="SAM" id="MobiDB-lite"/>
    </source>
</evidence>
<dbReference type="AlphaFoldDB" id="A0A8S1EZ53"/>
<protein>
    <submittedName>
        <fullName evidence="2">Uncharacterized protein</fullName>
    </submittedName>
</protein>
<evidence type="ECO:0000313" key="3">
    <source>
        <dbReference type="Proteomes" id="UP000494206"/>
    </source>
</evidence>
<feature type="region of interest" description="Disordered" evidence="1">
    <location>
        <begin position="40"/>
        <end position="73"/>
    </location>
</feature>
<proteinExistence type="predicted"/>
<sequence>MICSMVMMMTIADAPLMFDRGNIEHHAPLRILTGQEIAKRLAEQENVHPQERNENDDYVNEKPDEHEQDYKEH</sequence>
<dbReference type="OrthoDB" id="5861797at2759"/>
<dbReference type="EMBL" id="CADEPM010000004">
    <property type="protein sequence ID" value="CAB3405478.1"/>
    <property type="molecule type" value="Genomic_DNA"/>
</dbReference>
<dbReference type="Proteomes" id="UP000494206">
    <property type="component" value="Unassembled WGS sequence"/>
</dbReference>
<keyword evidence="3" id="KW-1185">Reference proteome</keyword>
<evidence type="ECO:0000313" key="2">
    <source>
        <dbReference type="EMBL" id="CAB3405478.1"/>
    </source>
</evidence>
<comment type="caution">
    <text evidence="2">The sequence shown here is derived from an EMBL/GenBank/DDBJ whole genome shotgun (WGS) entry which is preliminary data.</text>
</comment>
<gene>
    <name evidence="2" type="ORF">CBOVIS_LOCUS7669</name>
</gene>